<dbReference type="Gene3D" id="3.40.50.12780">
    <property type="entry name" value="N-terminal domain of ligase-like"/>
    <property type="match status" value="1"/>
</dbReference>
<dbReference type="InterPro" id="IPR000873">
    <property type="entry name" value="AMP-dep_synth/lig_dom"/>
</dbReference>
<sequence>MTHSLADALLQQANNRGAQIALRYKRLGIWQARTWRELADDVQRLATALREQGFASTQTLVIVSEAKAEALLMALAAQWLGGSVSLLDPATDNRQWLLTQTPEWVFAQGLNEVLQVQQTAPVRLIYLDKRGLSDVCTPGLIAYEQLLGAVAGESVQPVARGIRPAFILPSPQGQRDVQLTDADLLFDARRLVAREHLTNRDQALAARVFAASGQARYLLAPWLVAGFCLNFPEALSTRDSDRRELGPTLVLGTRESYARLEGWARERLPPAGSFSHRLYQWAMQPGPRLLRRALGYWLIRRPLRDVLGMSRLGTALLVGDSLTPQSAVFYAALGIHPQPLRNDENIEVQAEPAITLIPQSA</sequence>
<dbReference type="InterPro" id="IPR042099">
    <property type="entry name" value="ANL_N_sf"/>
</dbReference>
<protein>
    <submittedName>
        <fullName evidence="2">AMP-binding protein</fullName>
    </submittedName>
</protein>
<dbReference type="RefSeq" id="WP_301622751.1">
    <property type="nucleotide sequence ID" value="NZ_JAOSKY010000012.1"/>
</dbReference>
<proteinExistence type="predicted"/>
<reference evidence="2" key="1">
    <citation type="submission" date="2022-09" db="EMBL/GenBank/DDBJ databases">
        <authorList>
            <person name="Cesa-Luna C."/>
            <person name="Girard L."/>
            <person name="Lood C."/>
            <person name="Hofte M."/>
            <person name="De Mot R."/>
        </authorList>
    </citation>
    <scope>NUCLEOTIDE SEQUENCE</scope>
    <source>
        <strain evidence="2">B1M3-32</strain>
    </source>
</reference>
<organism evidence="2 3">
    <name type="scientific">Pseudomonas koreensis</name>
    <dbReference type="NCBI Taxonomy" id="198620"/>
    <lineage>
        <taxon>Bacteria</taxon>
        <taxon>Pseudomonadati</taxon>
        <taxon>Pseudomonadota</taxon>
        <taxon>Gammaproteobacteria</taxon>
        <taxon>Pseudomonadales</taxon>
        <taxon>Pseudomonadaceae</taxon>
        <taxon>Pseudomonas</taxon>
    </lineage>
</organism>
<feature type="domain" description="AMP-dependent synthetase/ligase" evidence="1">
    <location>
        <begin position="11"/>
        <end position="92"/>
    </location>
</feature>
<dbReference type="AlphaFoldDB" id="A0A9X3BDK1"/>
<accession>A0A9X3BDK1</accession>
<dbReference type="Pfam" id="PF00501">
    <property type="entry name" value="AMP-binding"/>
    <property type="match status" value="1"/>
</dbReference>
<comment type="caution">
    <text evidence="2">The sequence shown here is derived from an EMBL/GenBank/DDBJ whole genome shotgun (WGS) entry which is preliminary data.</text>
</comment>
<gene>
    <name evidence="2" type="ORF">OC940_18940</name>
</gene>
<dbReference type="Proteomes" id="UP001139955">
    <property type="component" value="Unassembled WGS sequence"/>
</dbReference>
<name>A0A9X3BDK1_9PSED</name>
<keyword evidence="3" id="KW-1185">Reference proteome</keyword>
<evidence type="ECO:0000313" key="3">
    <source>
        <dbReference type="Proteomes" id="UP001139955"/>
    </source>
</evidence>
<dbReference type="EMBL" id="JAOSKY010000012">
    <property type="protein sequence ID" value="MCU7249889.1"/>
    <property type="molecule type" value="Genomic_DNA"/>
</dbReference>
<reference evidence="2" key="2">
    <citation type="journal article" date="2023" name="mSystems">
        <title>Charting the Lipopeptidome of Nonpathogenic Pseudomonas.</title>
        <authorList>
            <person name="Cesa-Luna C."/>
            <person name="Geudens N."/>
            <person name="Girard L."/>
            <person name="De Roo V."/>
            <person name="Maklad H.R."/>
            <person name="Martins J.C."/>
            <person name="Hofte M."/>
            <person name="De Mot R."/>
        </authorList>
    </citation>
    <scope>NUCLEOTIDE SEQUENCE</scope>
    <source>
        <strain evidence="2">B1M3-32</strain>
    </source>
</reference>
<dbReference type="SUPFAM" id="SSF56801">
    <property type="entry name" value="Acetyl-CoA synthetase-like"/>
    <property type="match status" value="1"/>
</dbReference>
<evidence type="ECO:0000259" key="1">
    <source>
        <dbReference type="Pfam" id="PF00501"/>
    </source>
</evidence>
<evidence type="ECO:0000313" key="2">
    <source>
        <dbReference type="EMBL" id="MCU7249889.1"/>
    </source>
</evidence>